<keyword evidence="2" id="KW-0472">Membrane</keyword>
<dbReference type="OrthoDB" id="10009781at2"/>
<dbReference type="PATRIC" id="fig|1158607.3.peg.3402"/>
<evidence type="ECO:0000256" key="3">
    <source>
        <dbReference type="SAM" id="SignalP"/>
    </source>
</evidence>
<feature type="chain" id="PRO_5038827109" evidence="3">
    <location>
        <begin position="21"/>
        <end position="121"/>
    </location>
</feature>
<dbReference type="STRING" id="160454.RV10_GL002447"/>
<dbReference type="HOGENOM" id="CLU_2117267_0_0_9"/>
<evidence type="ECO:0000313" key="5">
    <source>
        <dbReference type="Proteomes" id="UP000013782"/>
    </source>
</evidence>
<keyword evidence="2" id="KW-0812">Transmembrane</keyword>
<evidence type="ECO:0000256" key="2">
    <source>
        <dbReference type="SAM" id="Phobius"/>
    </source>
</evidence>
<protein>
    <submittedName>
        <fullName evidence="4">LPXTG-domain-containing protein cell wall anchor domain</fullName>
    </submittedName>
</protein>
<dbReference type="Proteomes" id="UP000013782">
    <property type="component" value="Unassembled WGS sequence"/>
</dbReference>
<organism evidence="4 5">
    <name type="scientific">Enterococcus pallens ATCC BAA-351</name>
    <dbReference type="NCBI Taxonomy" id="1158607"/>
    <lineage>
        <taxon>Bacteria</taxon>
        <taxon>Bacillati</taxon>
        <taxon>Bacillota</taxon>
        <taxon>Bacilli</taxon>
        <taxon>Lactobacillales</taxon>
        <taxon>Enterococcaceae</taxon>
        <taxon>Enterococcus</taxon>
    </lineage>
</organism>
<dbReference type="eggNOG" id="ENOG50308C3">
    <property type="taxonomic scope" value="Bacteria"/>
</dbReference>
<feature type="transmembrane region" description="Helical" evidence="2">
    <location>
        <begin position="94"/>
        <end position="111"/>
    </location>
</feature>
<keyword evidence="5" id="KW-1185">Reference proteome</keyword>
<evidence type="ECO:0000313" key="4">
    <source>
        <dbReference type="EMBL" id="EOH90873.1"/>
    </source>
</evidence>
<name>R2Q6J5_9ENTE</name>
<dbReference type="AlphaFoldDB" id="R2Q6J5"/>
<comment type="caution">
    <text evidence="4">The sequence shown here is derived from an EMBL/GenBank/DDBJ whole genome shotgun (WGS) entry which is preliminary data.</text>
</comment>
<gene>
    <name evidence="4" type="ORF">UAU_03412</name>
</gene>
<keyword evidence="2" id="KW-1133">Transmembrane helix</keyword>
<keyword evidence="3" id="KW-0732">Signal</keyword>
<dbReference type="EMBL" id="AJAQ01000035">
    <property type="protein sequence ID" value="EOH90873.1"/>
    <property type="molecule type" value="Genomic_DNA"/>
</dbReference>
<reference evidence="4 5" key="1">
    <citation type="submission" date="2013-02" db="EMBL/GenBank/DDBJ databases">
        <title>The Genome Sequence of Enterococcus pallens BAA-351.</title>
        <authorList>
            <consortium name="The Broad Institute Genome Sequencing Platform"/>
            <consortium name="The Broad Institute Genome Sequencing Center for Infectious Disease"/>
            <person name="Earl A.M."/>
            <person name="Gilmore M.S."/>
            <person name="Lebreton F."/>
            <person name="Walker B."/>
            <person name="Young S.K."/>
            <person name="Zeng Q."/>
            <person name="Gargeya S."/>
            <person name="Fitzgerald M."/>
            <person name="Haas B."/>
            <person name="Abouelleil A."/>
            <person name="Alvarado L."/>
            <person name="Arachchi H.M."/>
            <person name="Berlin A.M."/>
            <person name="Chapman S.B."/>
            <person name="Dewar J."/>
            <person name="Goldberg J."/>
            <person name="Griggs A."/>
            <person name="Gujja S."/>
            <person name="Hansen M."/>
            <person name="Howarth C."/>
            <person name="Imamovic A."/>
            <person name="Larimer J."/>
            <person name="McCowan C."/>
            <person name="Murphy C."/>
            <person name="Neiman D."/>
            <person name="Pearson M."/>
            <person name="Priest M."/>
            <person name="Roberts A."/>
            <person name="Saif S."/>
            <person name="Shea T."/>
            <person name="Sisk P."/>
            <person name="Sykes S."/>
            <person name="Wortman J."/>
            <person name="Nusbaum C."/>
            <person name="Birren B."/>
        </authorList>
    </citation>
    <scope>NUCLEOTIDE SEQUENCE [LARGE SCALE GENOMIC DNA]</scope>
    <source>
        <strain evidence="4 5">ATCC BAA-351</strain>
    </source>
</reference>
<sequence length="121" mass="12950">MKQLFSLFLGLSLIASLLLAAPTKVHAEESIATTKGSVVLSGWGDQEQPEPNIPSGPQGESTLVNQSAQYRAGQQGNGAVKNFPKTNDSVNKQLSVLGLLLLLIGLLLLKIRQQNRVGEKM</sequence>
<dbReference type="NCBIfam" id="TIGR01167">
    <property type="entry name" value="LPXTG_anchor"/>
    <property type="match status" value="1"/>
</dbReference>
<accession>R2Q6J5</accession>
<proteinExistence type="predicted"/>
<feature type="signal peptide" evidence="3">
    <location>
        <begin position="1"/>
        <end position="20"/>
    </location>
</feature>
<feature type="region of interest" description="Disordered" evidence="1">
    <location>
        <begin position="42"/>
        <end position="61"/>
    </location>
</feature>
<evidence type="ECO:0000256" key="1">
    <source>
        <dbReference type="SAM" id="MobiDB-lite"/>
    </source>
</evidence>
<dbReference type="RefSeq" id="WP_010758389.1">
    <property type="nucleotide sequence ID" value="NZ_ASWD01000004.1"/>
</dbReference>